<evidence type="ECO:0000256" key="1">
    <source>
        <dbReference type="SAM" id="MobiDB-lite"/>
    </source>
</evidence>
<feature type="compositionally biased region" description="Low complexity" evidence="1">
    <location>
        <begin position="478"/>
        <end position="493"/>
    </location>
</feature>
<dbReference type="Proteomes" id="UP000789390">
    <property type="component" value="Unassembled WGS sequence"/>
</dbReference>
<organism evidence="2 3">
    <name type="scientific">Daphnia galeata</name>
    <dbReference type="NCBI Taxonomy" id="27404"/>
    <lineage>
        <taxon>Eukaryota</taxon>
        <taxon>Metazoa</taxon>
        <taxon>Ecdysozoa</taxon>
        <taxon>Arthropoda</taxon>
        <taxon>Crustacea</taxon>
        <taxon>Branchiopoda</taxon>
        <taxon>Diplostraca</taxon>
        <taxon>Cladocera</taxon>
        <taxon>Anomopoda</taxon>
        <taxon>Daphniidae</taxon>
        <taxon>Daphnia</taxon>
    </lineage>
</organism>
<protein>
    <submittedName>
        <fullName evidence="2">Uncharacterized protein</fullName>
    </submittedName>
</protein>
<dbReference type="OrthoDB" id="6364731at2759"/>
<evidence type="ECO:0000313" key="3">
    <source>
        <dbReference type="Proteomes" id="UP000789390"/>
    </source>
</evidence>
<reference evidence="2" key="1">
    <citation type="submission" date="2021-11" db="EMBL/GenBank/DDBJ databases">
        <authorList>
            <person name="Schell T."/>
        </authorList>
    </citation>
    <scope>NUCLEOTIDE SEQUENCE</scope>
    <source>
        <strain evidence="2">M5</strain>
    </source>
</reference>
<dbReference type="AlphaFoldDB" id="A0A8J2S039"/>
<name>A0A8J2S039_9CRUS</name>
<comment type="caution">
    <text evidence="2">The sequence shown here is derived from an EMBL/GenBank/DDBJ whole genome shotgun (WGS) entry which is preliminary data.</text>
</comment>
<feature type="region of interest" description="Disordered" evidence="1">
    <location>
        <begin position="276"/>
        <end position="305"/>
    </location>
</feature>
<feature type="region of interest" description="Disordered" evidence="1">
    <location>
        <begin position="207"/>
        <end position="236"/>
    </location>
</feature>
<evidence type="ECO:0000313" key="2">
    <source>
        <dbReference type="EMBL" id="CAH0112135.1"/>
    </source>
</evidence>
<gene>
    <name evidence="2" type="ORF">DGAL_LOCUS15847</name>
</gene>
<dbReference type="EMBL" id="CAKKLH010000323">
    <property type="protein sequence ID" value="CAH0112135.1"/>
    <property type="molecule type" value="Genomic_DNA"/>
</dbReference>
<keyword evidence="3" id="KW-1185">Reference proteome</keyword>
<accession>A0A8J2S039</accession>
<feature type="region of interest" description="Disordered" evidence="1">
    <location>
        <begin position="469"/>
        <end position="493"/>
    </location>
</feature>
<proteinExistence type="predicted"/>
<feature type="compositionally biased region" description="Basic and acidic residues" evidence="1">
    <location>
        <begin position="291"/>
        <end position="305"/>
    </location>
</feature>
<feature type="compositionally biased region" description="Polar residues" evidence="1">
    <location>
        <begin position="207"/>
        <end position="228"/>
    </location>
</feature>
<sequence length="493" mass="55690">MTRNGTREFFDKTLYINNSSLHHRTTNEPSSSNSSMATLSHLNINKSHDEKIVPNFKSTENQGMWTVNYTIAANDSTTSSFPGTRSPSVHNQSTVVTTAERPIEGGTHHNSRKENILIHTKISAVDQLLKPGWEPGNFSETHPYWLSQGNSTHAETLNVTNKREIGINPELMSTGYYEIQMISTRNDSSKTNVSHDWNYSTKATNESLRTTKSSWTDPSSRRSNTTTPPAKVWGFPFDMNKNHSSGTFNSSTPDIINAHSTMSSLWRNITSSSRPSAKKFLTGTPHQFSSKTERGEPWNKSETHGQNHFNSIVNVRVDSGAETLEKMIRLEAVIASKMGEMERMAKAMAADLKSRLNRLEATLLNKVESPSRTEEMKQHLESLIDVKSRTLERELKKFKCAAAAHQDAKATQHAQQTTNEPITSEIEQLRDSLKTHQPLLIDPESKSLDRKQESLAEWRAKRTKLMERWESNFQRGLSSQRKSTTQKSTRNLS</sequence>